<evidence type="ECO:0000256" key="1">
    <source>
        <dbReference type="ARBA" id="ARBA00001971"/>
    </source>
</evidence>
<keyword evidence="3 8" id="KW-0813">Transport</keyword>
<dbReference type="EMBL" id="JBHSHC010000024">
    <property type="protein sequence ID" value="MFC4766553.1"/>
    <property type="molecule type" value="Genomic_DNA"/>
</dbReference>
<gene>
    <name evidence="9" type="ORF">ACFO8Q_04050</name>
</gene>
<dbReference type="SUPFAM" id="SSF46458">
    <property type="entry name" value="Globin-like"/>
    <property type="match status" value="1"/>
</dbReference>
<dbReference type="CDD" id="cd00454">
    <property type="entry name" value="TrHb1_N"/>
    <property type="match status" value="1"/>
</dbReference>
<reference evidence="10" key="1">
    <citation type="journal article" date="2019" name="Int. J. Syst. Evol. Microbiol.">
        <title>The Global Catalogue of Microorganisms (GCM) 10K type strain sequencing project: providing services to taxonomists for standard genome sequencing and annotation.</title>
        <authorList>
            <consortium name="The Broad Institute Genomics Platform"/>
            <consortium name="The Broad Institute Genome Sequencing Center for Infectious Disease"/>
            <person name="Wu L."/>
            <person name="Ma J."/>
        </authorList>
    </citation>
    <scope>NUCLEOTIDE SEQUENCE [LARGE SCALE GENOMIC DNA]</scope>
    <source>
        <strain evidence="10">WYCCWR 12678</strain>
    </source>
</reference>
<evidence type="ECO:0000256" key="2">
    <source>
        <dbReference type="ARBA" id="ARBA00009660"/>
    </source>
</evidence>
<dbReference type="Pfam" id="PF01152">
    <property type="entry name" value="Bac_globin"/>
    <property type="match status" value="1"/>
</dbReference>
<dbReference type="InterPro" id="IPR012292">
    <property type="entry name" value="Globin/Proto"/>
</dbReference>
<evidence type="ECO:0000256" key="5">
    <source>
        <dbReference type="ARBA" id="ARBA00022621"/>
    </source>
</evidence>
<evidence type="ECO:0000256" key="8">
    <source>
        <dbReference type="PIRNR" id="PIRNR002030"/>
    </source>
</evidence>
<evidence type="ECO:0000313" key="9">
    <source>
        <dbReference type="EMBL" id="MFC4766553.1"/>
    </source>
</evidence>
<comment type="caution">
    <text evidence="9">The sequence shown here is derived from an EMBL/GenBank/DDBJ whole genome shotgun (WGS) entry which is preliminary data.</text>
</comment>
<keyword evidence="7 8" id="KW-0408">Iron</keyword>
<evidence type="ECO:0000256" key="4">
    <source>
        <dbReference type="ARBA" id="ARBA00022617"/>
    </source>
</evidence>
<comment type="cofactor">
    <cofactor evidence="1 8">
        <name>heme</name>
        <dbReference type="ChEBI" id="CHEBI:30413"/>
    </cofactor>
</comment>
<dbReference type="InterPro" id="IPR019795">
    <property type="entry name" value="Globin_bac-like_CS"/>
</dbReference>
<evidence type="ECO:0000256" key="6">
    <source>
        <dbReference type="ARBA" id="ARBA00022723"/>
    </source>
</evidence>
<evidence type="ECO:0000256" key="7">
    <source>
        <dbReference type="ARBA" id="ARBA00023004"/>
    </source>
</evidence>
<dbReference type="RefSeq" id="WP_380024451.1">
    <property type="nucleotide sequence ID" value="NZ_JBHSHC010000024.1"/>
</dbReference>
<proteinExistence type="inferred from homology"/>
<dbReference type="InterPro" id="IPR001486">
    <property type="entry name" value="Hemoglobin_trunc"/>
</dbReference>
<dbReference type="InterPro" id="IPR016339">
    <property type="entry name" value="Hemoglobin_trunc_I"/>
</dbReference>
<sequence>MQTALTLYEQLGGQEAIQKVVERFYEKILSDDTINHFFKETDMKKQIRHQTLFLTWVTGGPNQYTGQSMSKAHEGLNLQEEHFNAVAGHLVSTLQEFGVTEQQIGLVVEKLLTMKEDVLRK</sequence>
<keyword evidence="4 8" id="KW-0349">Heme</keyword>
<organism evidence="9 10">
    <name type="scientific">Effusibacillus consociatus</name>
    <dbReference type="NCBI Taxonomy" id="1117041"/>
    <lineage>
        <taxon>Bacteria</taxon>
        <taxon>Bacillati</taxon>
        <taxon>Bacillota</taxon>
        <taxon>Bacilli</taxon>
        <taxon>Bacillales</taxon>
        <taxon>Alicyclobacillaceae</taxon>
        <taxon>Effusibacillus</taxon>
    </lineage>
</organism>
<dbReference type="InterPro" id="IPR009050">
    <property type="entry name" value="Globin-like_sf"/>
</dbReference>
<comment type="similarity">
    <text evidence="2 8">Belongs to the truncated hemoglobin family. Group I subfamily.</text>
</comment>
<evidence type="ECO:0000256" key="3">
    <source>
        <dbReference type="ARBA" id="ARBA00022448"/>
    </source>
</evidence>
<evidence type="ECO:0000313" key="10">
    <source>
        <dbReference type="Proteomes" id="UP001596002"/>
    </source>
</evidence>
<dbReference type="PIRSF" id="PIRSF002030">
    <property type="entry name" value="Globin_Protozoa/Cyanobacteria"/>
    <property type="match status" value="1"/>
</dbReference>
<keyword evidence="5 8" id="KW-0561">Oxygen transport</keyword>
<dbReference type="Proteomes" id="UP001596002">
    <property type="component" value="Unassembled WGS sequence"/>
</dbReference>
<dbReference type="Gene3D" id="1.10.490.10">
    <property type="entry name" value="Globins"/>
    <property type="match status" value="1"/>
</dbReference>
<keyword evidence="10" id="KW-1185">Reference proteome</keyword>
<keyword evidence="6 8" id="KW-0479">Metal-binding</keyword>
<accession>A0ABV9PXZ5</accession>
<name>A0ABV9PXZ5_9BACL</name>
<dbReference type="PROSITE" id="PS01213">
    <property type="entry name" value="GLOBIN_FAM_2"/>
    <property type="match status" value="1"/>
</dbReference>
<protein>
    <recommendedName>
        <fullName evidence="8">Group 1 truncated hemoglobin</fullName>
    </recommendedName>
</protein>